<keyword evidence="1 2" id="KW-0443">Lipid metabolism</keyword>
<dbReference type="Pfam" id="PF19890">
    <property type="entry name" value="DUF6363"/>
    <property type="match status" value="1"/>
</dbReference>
<evidence type="ECO:0000313" key="5">
    <source>
        <dbReference type="Proteomes" id="UP000199021"/>
    </source>
</evidence>
<dbReference type="RefSeq" id="WP_090173334.1">
    <property type="nucleotide sequence ID" value="NZ_FOFB01000041.1"/>
</dbReference>
<dbReference type="InterPro" id="IPR002641">
    <property type="entry name" value="PNPLA_dom"/>
</dbReference>
<evidence type="ECO:0000256" key="1">
    <source>
        <dbReference type="ARBA" id="ARBA00023098"/>
    </source>
</evidence>
<dbReference type="Gene3D" id="3.40.1090.10">
    <property type="entry name" value="Cytosolic phospholipase A2 catalytic domain"/>
    <property type="match status" value="2"/>
</dbReference>
<dbReference type="Proteomes" id="UP000199021">
    <property type="component" value="Unassembled WGS sequence"/>
</dbReference>
<dbReference type="InParanoid" id="A0A1H9NZE0"/>
<protein>
    <submittedName>
        <fullName evidence="4">Predicted phospholipase, patatin/cPLA2 family</fullName>
    </submittedName>
</protein>
<feature type="short sequence motif" description="GXSXG" evidence="2">
    <location>
        <begin position="42"/>
        <end position="46"/>
    </location>
</feature>
<proteinExistence type="predicted"/>
<dbReference type="AlphaFoldDB" id="A0A1H9NZE0"/>
<name>A0A1H9NZE0_9BACT</name>
<dbReference type="PROSITE" id="PS51635">
    <property type="entry name" value="PNPLA"/>
    <property type="match status" value="1"/>
</dbReference>
<reference evidence="5" key="1">
    <citation type="submission" date="2016-10" db="EMBL/GenBank/DDBJ databases">
        <authorList>
            <person name="Varghese N."/>
            <person name="Submissions S."/>
        </authorList>
    </citation>
    <scope>NUCLEOTIDE SEQUENCE [LARGE SCALE GENOMIC DNA]</scope>
    <source>
        <strain evidence="5">DSM 24740</strain>
    </source>
</reference>
<dbReference type="OrthoDB" id="9802424at2"/>
<dbReference type="STRING" id="478744.SAMN05444359_1419"/>
<dbReference type="InterPro" id="IPR016035">
    <property type="entry name" value="Acyl_Trfase/lysoPLipase"/>
</dbReference>
<evidence type="ECO:0000313" key="4">
    <source>
        <dbReference type="EMBL" id="SER41298.1"/>
    </source>
</evidence>
<dbReference type="EMBL" id="FOFB01000041">
    <property type="protein sequence ID" value="SER41298.1"/>
    <property type="molecule type" value="Genomic_DNA"/>
</dbReference>
<comment type="caution">
    <text evidence="2">Lacks conserved residue(s) required for the propagation of feature annotation.</text>
</comment>
<accession>A0A1H9NZE0</accession>
<organism evidence="4 5">
    <name type="scientific">Neolewinella agarilytica</name>
    <dbReference type="NCBI Taxonomy" id="478744"/>
    <lineage>
        <taxon>Bacteria</taxon>
        <taxon>Pseudomonadati</taxon>
        <taxon>Bacteroidota</taxon>
        <taxon>Saprospiria</taxon>
        <taxon>Saprospirales</taxon>
        <taxon>Lewinellaceae</taxon>
        <taxon>Neolewinella</taxon>
    </lineage>
</organism>
<dbReference type="InterPro" id="IPR045943">
    <property type="entry name" value="DUF6363"/>
</dbReference>
<feature type="domain" description="PNPLA" evidence="3">
    <location>
        <begin position="10"/>
        <end position="178"/>
    </location>
</feature>
<dbReference type="GO" id="GO:0016787">
    <property type="term" value="F:hydrolase activity"/>
    <property type="evidence" value="ECO:0007669"/>
    <property type="project" value="UniProtKB-UniRule"/>
</dbReference>
<feature type="active site" description="Proton acceptor" evidence="2">
    <location>
        <position position="165"/>
    </location>
</feature>
<keyword evidence="5" id="KW-1185">Reference proteome</keyword>
<keyword evidence="2" id="KW-0442">Lipid degradation</keyword>
<sequence>MNEAEKDTALIIEGGGFKSAFTTGILDAFQMAGYQPFNRYIGVSGGAIALSYFLSDQYRFGLNSLLHLTRNEKFTSFSRTFSEQGFMDLDIIAAVAREKIVFDLLSAMKEALRHPVHFVATDELTGKPAYLQPTRDNWLDAIIASSALPFFTKGRHEFEGRAYIDGGCSDPIPLKWAYEQGVRKALVLRTWPETMRFTRSWSDVFGGYYYRADPIMKRVVDEGYAIYNACADYADLPPKDLKVTQLSPHHLLETGTYINTPETIMHDYGKGLDAGLAHIAEQRGSVVEILR</sequence>
<dbReference type="CDD" id="cd07208">
    <property type="entry name" value="Pat_hypo_Ecoli_yjju_like"/>
    <property type="match status" value="1"/>
</dbReference>
<dbReference type="GO" id="GO:0016042">
    <property type="term" value="P:lipid catabolic process"/>
    <property type="evidence" value="ECO:0007669"/>
    <property type="project" value="UniProtKB-UniRule"/>
</dbReference>
<evidence type="ECO:0000259" key="3">
    <source>
        <dbReference type="PROSITE" id="PS51635"/>
    </source>
</evidence>
<dbReference type="InterPro" id="IPR037483">
    <property type="entry name" value="YjjU-like"/>
</dbReference>
<feature type="short sequence motif" description="DGA/G" evidence="2">
    <location>
        <begin position="165"/>
        <end position="167"/>
    </location>
</feature>
<gene>
    <name evidence="4" type="ORF">SAMN05444359_1419</name>
</gene>
<feature type="active site" description="Nucleophile" evidence="2">
    <location>
        <position position="44"/>
    </location>
</feature>
<evidence type="ECO:0000256" key="2">
    <source>
        <dbReference type="PROSITE-ProRule" id="PRU01161"/>
    </source>
</evidence>
<keyword evidence="2" id="KW-0378">Hydrolase</keyword>
<dbReference type="Pfam" id="PF01734">
    <property type="entry name" value="Patatin"/>
    <property type="match status" value="1"/>
</dbReference>
<dbReference type="SUPFAM" id="SSF52151">
    <property type="entry name" value="FabD/lysophospholipase-like"/>
    <property type="match status" value="1"/>
</dbReference>